<dbReference type="GO" id="GO:0003700">
    <property type="term" value="F:DNA-binding transcription factor activity"/>
    <property type="evidence" value="ECO:0007669"/>
    <property type="project" value="InterPro"/>
</dbReference>
<gene>
    <name evidence="5" type="ORF">FG383_01960</name>
</gene>
<evidence type="ECO:0000256" key="2">
    <source>
        <dbReference type="ARBA" id="ARBA00023125"/>
    </source>
</evidence>
<dbReference type="GO" id="GO:0003677">
    <property type="term" value="F:DNA binding"/>
    <property type="evidence" value="ECO:0007669"/>
    <property type="project" value="UniProtKB-KW"/>
</dbReference>
<dbReference type="AlphaFoldDB" id="A0A544TLD4"/>
<dbReference type="PANTHER" id="PTHR43537">
    <property type="entry name" value="TRANSCRIPTIONAL REGULATOR, GNTR FAMILY"/>
    <property type="match status" value="1"/>
</dbReference>
<keyword evidence="1" id="KW-0805">Transcription regulation</keyword>
<evidence type="ECO:0000256" key="1">
    <source>
        <dbReference type="ARBA" id="ARBA00023015"/>
    </source>
</evidence>
<dbReference type="Pfam" id="PF00392">
    <property type="entry name" value="GntR"/>
    <property type="match status" value="1"/>
</dbReference>
<dbReference type="Pfam" id="PF07729">
    <property type="entry name" value="FCD"/>
    <property type="match status" value="1"/>
</dbReference>
<reference evidence="5 6" key="1">
    <citation type="submission" date="2019-05" db="EMBL/GenBank/DDBJ databases">
        <title>Psychrobacillus vulpis sp. nov., a new species isolated from feces of a red fox that inhabits in The Tablas de Daimiel Natural Park, Albacete, Spain.</title>
        <authorList>
            <person name="Rodriguez M."/>
            <person name="Reina J.C."/>
            <person name="Bejar V."/>
            <person name="Llamas I."/>
        </authorList>
    </citation>
    <scope>NUCLEOTIDE SEQUENCE [LARGE SCALE GENOMIC DNA]</scope>
    <source>
        <strain evidence="5 6">NHI-2</strain>
    </source>
</reference>
<dbReference type="RefSeq" id="WP_142605168.1">
    <property type="nucleotide sequence ID" value="NZ_VDGG01000003.1"/>
</dbReference>
<dbReference type="InterPro" id="IPR008920">
    <property type="entry name" value="TF_FadR/GntR_C"/>
</dbReference>
<organism evidence="5 6">
    <name type="scientific">Psychrobacillus soli</name>
    <dbReference type="NCBI Taxonomy" id="1543965"/>
    <lineage>
        <taxon>Bacteria</taxon>
        <taxon>Bacillati</taxon>
        <taxon>Bacillota</taxon>
        <taxon>Bacilli</taxon>
        <taxon>Bacillales</taxon>
        <taxon>Bacillaceae</taxon>
        <taxon>Psychrobacillus</taxon>
    </lineage>
</organism>
<dbReference type="SUPFAM" id="SSF48008">
    <property type="entry name" value="GntR ligand-binding domain-like"/>
    <property type="match status" value="1"/>
</dbReference>
<feature type="domain" description="HTH gntR-type" evidence="4">
    <location>
        <begin position="4"/>
        <end position="71"/>
    </location>
</feature>
<dbReference type="InterPro" id="IPR000524">
    <property type="entry name" value="Tscrpt_reg_HTH_GntR"/>
</dbReference>
<dbReference type="OrthoDB" id="2592645at2"/>
<protein>
    <submittedName>
        <fullName evidence="5">GntR family transcriptional regulator</fullName>
    </submittedName>
</protein>
<dbReference type="CDD" id="cd07377">
    <property type="entry name" value="WHTH_GntR"/>
    <property type="match status" value="1"/>
</dbReference>
<dbReference type="PANTHER" id="PTHR43537:SF41">
    <property type="entry name" value="TRANSCRIPTIONAL REGULATORY PROTEIN"/>
    <property type="match status" value="1"/>
</dbReference>
<dbReference type="Gene3D" id="1.20.120.530">
    <property type="entry name" value="GntR ligand-binding domain-like"/>
    <property type="match status" value="1"/>
</dbReference>
<keyword evidence="6" id="KW-1185">Reference proteome</keyword>
<dbReference type="SUPFAM" id="SSF46785">
    <property type="entry name" value="Winged helix' DNA-binding domain"/>
    <property type="match status" value="1"/>
</dbReference>
<keyword evidence="2" id="KW-0238">DNA-binding</keyword>
<dbReference type="SMART" id="SM00345">
    <property type="entry name" value="HTH_GNTR"/>
    <property type="match status" value="1"/>
</dbReference>
<dbReference type="InterPro" id="IPR011711">
    <property type="entry name" value="GntR_C"/>
</dbReference>
<proteinExistence type="predicted"/>
<dbReference type="InterPro" id="IPR036390">
    <property type="entry name" value="WH_DNA-bd_sf"/>
</dbReference>
<dbReference type="Gene3D" id="1.10.10.10">
    <property type="entry name" value="Winged helix-like DNA-binding domain superfamily/Winged helix DNA-binding domain"/>
    <property type="match status" value="1"/>
</dbReference>
<dbReference type="Proteomes" id="UP000318937">
    <property type="component" value="Unassembled WGS sequence"/>
</dbReference>
<dbReference type="EMBL" id="VDGG01000003">
    <property type="protein sequence ID" value="TQR18228.1"/>
    <property type="molecule type" value="Genomic_DNA"/>
</dbReference>
<keyword evidence="3" id="KW-0804">Transcription</keyword>
<comment type="caution">
    <text evidence="5">The sequence shown here is derived from an EMBL/GenBank/DDBJ whole genome shotgun (WGS) entry which is preliminary data.</text>
</comment>
<name>A0A544TLD4_9BACI</name>
<dbReference type="PROSITE" id="PS50949">
    <property type="entry name" value="HTH_GNTR"/>
    <property type="match status" value="1"/>
</dbReference>
<accession>A0A544TLD4</accession>
<evidence type="ECO:0000313" key="6">
    <source>
        <dbReference type="Proteomes" id="UP000318937"/>
    </source>
</evidence>
<sequence length="215" mass="24917">MTNEISATEVTKVMRNAILDGTLKQGERIIQAEWAERMGVSRIPIRESLSKLEMEGLVVIVPHKGAIVSTITQDDIEELYYIRSFLESTVVLKALPYIGENEKAKIQHVFNDMVEAVNEQEHAKYNELHDQFHRLLREKSPWKRSVKMVENLASASMAPDLLIKNRLSIQDEHRRIVEAIMINDPEELQAAIEYHIHRTKNNLLYYLNNRKQSGR</sequence>
<dbReference type="InterPro" id="IPR036388">
    <property type="entry name" value="WH-like_DNA-bd_sf"/>
</dbReference>
<dbReference type="SMART" id="SM00895">
    <property type="entry name" value="FCD"/>
    <property type="match status" value="1"/>
</dbReference>
<evidence type="ECO:0000313" key="5">
    <source>
        <dbReference type="EMBL" id="TQR18228.1"/>
    </source>
</evidence>
<evidence type="ECO:0000256" key="3">
    <source>
        <dbReference type="ARBA" id="ARBA00023163"/>
    </source>
</evidence>
<evidence type="ECO:0000259" key="4">
    <source>
        <dbReference type="PROSITE" id="PS50949"/>
    </source>
</evidence>